<protein>
    <submittedName>
        <fullName evidence="1">PLAC8 family-domain-containing protein</fullName>
    </submittedName>
</protein>
<dbReference type="AlphaFoldDB" id="A0A550C476"/>
<dbReference type="EMBL" id="VDMD01000027">
    <property type="protein sequence ID" value="TRM59516.1"/>
    <property type="molecule type" value="Genomic_DNA"/>
</dbReference>
<dbReference type="InterPro" id="IPR006461">
    <property type="entry name" value="PLAC_motif_containing"/>
</dbReference>
<reference evidence="1 2" key="1">
    <citation type="journal article" date="2019" name="New Phytol.">
        <title>Comparative genomics reveals unique wood-decay strategies and fruiting body development in the Schizophyllaceae.</title>
        <authorList>
            <person name="Almasi E."/>
            <person name="Sahu N."/>
            <person name="Krizsan K."/>
            <person name="Balint B."/>
            <person name="Kovacs G.M."/>
            <person name="Kiss B."/>
            <person name="Cseklye J."/>
            <person name="Drula E."/>
            <person name="Henrissat B."/>
            <person name="Nagy I."/>
            <person name="Chovatia M."/>
            <person name="Adam C."/>
            <person name="LaButti K."/>
            <person name="Lipzen A."/>
            <person name="Riley R."/>
            <person name="Grigoriev I.V."/>
            <person name="Nagy L.G."/>
        </authorList>
    </citation>
    <scope>NUCLEOTIDE SEQUENCE [LARGE SCALE GENOMIC DNA]</scope>
    <source>
        <strain evidence="1 2">NL-1724</strain>
    </source>
</reference>
<dbReference type="Proteomes" id="UP000320762">
    <property type="component" value="Unassembled WGS sequence"/>
</dbReference>
<comment type="caution">
    <text evidence="1">The sequence shown here is derived from an EMBL/GenBank/DDBJ whole genome shotgun (WGS) entry which is preliminary data.</text>
</comment>
<proteinExistence type="predicted"/>
<dbReference type="NCBIfam" id="TIGR01571">
    <property type="entry name" value="A_thal_Cys_rich"/>
    <property type="match status" value="1"/>
</dbReference>
<dbReference type="Pfam" id="PF04749">
    <property type="entry name" value="PLAC8"/>
    <property type="match status" value="1"/>
</dbReference>
<evidence type="ECO:0000313" key="1">
    <source>
        <dbReference type="EMBL" id="TRM59516.1"/>
    </source>
</evidence>
<keyword evidence="2" id="KW-1185">Reference proteome</keyword>
<organism evidence="1 2">
    <name type="scientific">Schizophyllum amplum</name>
    <dbReference type="NCBI Taxonomy" id="97359"/>
    <lineage>
        <taxon>Eukaryota</taxon>
        <taxon>Fungi</taxon>
        <taxon>Dikarya</taxon>
        <taxon>Basidiomycota</taxon>
        <taxon>Agaricomycotina</taxon>
        <taxon>Agaricomycetes</taxon>
        <taxon>Agaricomycetidae</taxon>
        <taxon>Agaricales</taxon>
        <taxon>Schizophyllaceae</taxon>
        <taxon>Schizophyllum</taxon>
    </lineage>
</organism>
<evidence type="ECO:0000313" key="2">
    <source>
        <dbReference type="Proteomes" id="UP000320762"/>
    </source>
</evidence>
<name>A0A550C476_9AGAR</name>
<dbReference type="OrthoDB" id="1045822at2759"/>
<sequence>MSHNTPFHQPSPLMQSQMPLLAHEPSSAPVHSQPAAKEGMMIMPGSGKLNAKNLPLDGTGRRPWSNGTCSCFGDCSTFCLACCCPCMVYGQNKRRYEHLKDHGIPDPEAGGSCGGDCWVHCLLTSFTGFGWILQIPLRGSVRNRYSIQGGTFGDCCSSFWCNPCALTQESREIELEEKSVMPAAQRGGAMGSSNITEPLETV</sequence>
<dbReference type="STRING" id="97359.A0A550C476"/>
<gene>
    <name evidence="1" type="ORF">BD626DRAFT_149984</name>
</gene>
<dbReference type="PANTHER" id="PTHR15907">
    <property type="entry name" value="DUF614 FAMILY PROTEIN-RELATED"/>
    <property type="match status" value="1"/>
</dbReference>
<accession>A0A550C476</accession>